<evidence type="ECO:0000256" key="2">
    <source>
        <dbReference type="ARBA" id="ARBA00022448"/>
    </source>
</evidence>
<evidence type="ECO:0000256" key="5">
    <source>
        <dbReference type="ARBA" id="ARBA00023004"/>
    </source>
</evidence>
<gene>
    <name evidence="9" type="ORF">CRV04_10935</name>
</gene>
<feature type="binding site" evidence="7">
    <location>
        <position position="42"/>
    </location>
    <ligand>
        <name>Fe cation</name>
        <dbReference type="ChEBI" id="CHEBI:24875"/>
    </ligand>
</feature>
<dbReference type="PANTHER" id="PTHR47627:SF1">
    <property type="entry name" value="RUBREDOXIN-1-RELATED"/>
    <property type="match status" value="1"/>
</dbReference>
<dbReference type="PIRSF" id="PIRSF000071">
    <property type="entry name" value="Rubredoxin"/>
    <property type="match status" value="1"/>
</dbReference>
<comment type="cofactor">
    <cofactor evidence="6 7">
        <name>Fe(3+)</name>
        <dbReference type="ChEBI" id="CHEBI:29034"/>
    </cofactor>
    <text evidence="6 7">Binds 1 Fe(3+) ion per subunit.</text>
</comment>
<dbReference type="GO" id="GO:0009055">
    <property type="term" value="F:electron transfer activity"/>
    <property type="evidence" value="ECO:0007669"/>
    <property type="project" value="InterPro"/>
</dbReference>
<dbReference type="SUPFAM" id="SSF57802">
    <property type="entry name" value="Rubredoxin-like"/>
    <property type="match status" value="1"/>
</dbReference>
<evidence type="ECO:0000313" key="9">
    <source>
        <dbReference type="EMBL" id="RXJ54543.1"/>
    </source>
</evidence>
<evidence type="ECO:0000256" key="3">
    <source>
        <dbReference type="ARBA" id="ARBA00022723"/>
    </source>
</evidence>
<dbReference type="RefSeq" id="WP_128996890.1">
    <property type="nucleotide sequence ID" value="NZ_PDKN01000009.1"/>
</dbReference>
<proteinExistence type="inferred from homology"/>
<dbReference type="Gene3D" id="2.20.28.10">
    <property type="match status" value="1"/>
</dbReference>
<keyword evidence="2 6" id="KW-0813">Transport</keyword>
<dbReference type="OrthoDB" id="9808980at2"/>
<dbReference type="PANTHER" id="PTHR47627">
    <property type="entry name" value="RUBREDOXIN"/>
    <property type="match status" value="1"/>
</dbReference>
<dbReference type="Proteomes" id="UP000290657">
    <property type="component" value="Unassembled WGS sequence"/>
</dbReference>
<dbReference type="GO" id="GO:0043448">
    <property type="term" value="P:alkane catabolic process"/>
    <property type="evidence" value="ECO:0007669"/>
    <property type="project" value="TreeGrafter"/>
</dbReference>
<evidence type="ECO:0000256" key="1">
    <source>
        <dbReference type="ARBA" id="ARBA00005337"/>
    </source>
</evidence>
<dbReference type="InterPro" id="IPR050526">
    <property type="entry name" value="Rubredoxin_ET"/>
</dbReference>
<keyword evidence="3 6" id="KW-0479">Metal-binding</keyword>
<dbReference type="PROSITE" id="PS00202">
    <property type="entry name" value="RUBREDOXIN"/>
    <property type="match status" value="1"/>
</dbReference>
<dbReference type="EMBL" id="PDKN01000009">
    <property type="protein sequence ID" value="RXJ54543.1"/>
    <property type="molecule type" value="Genomic_DNA"/>
</dbReference>
<evidence type="ECO:0000256" key="7">
    <source>
        <dbReference type="PIRSR" id="PIRSR000071-1"/>
    </source>
</evidence>
<dbReference type="FunFam" id="2.20.28.10:FF:000001">
    <property type="entry name" value="Rubredoxin"/>
    <property type="match status" value="1"/>
</dbReference>
<dbReference type="CDD" id="cd00730">
    <property type="entry name" value="rubredoxin"/>
    <property type="match status" value="1"/>
</dbReference>
<keyword evidence="4 6" id="KW-0249">Electron transport</keyword>
<accession>A0A4Q0XP49</accession>
<name>A0A4Q0XP49_9BACT</name>
<comment type="caution">
    <text evidence="9">The sequence shown here is derived from an EMBL/GenBank/DDBJ whole genome shotgun (WGS) entry which is preliminary data.</text>
</comment>
<dbReference type="Pfam" id="PF00301">
    <property type="entry name" value="Rubredoxin"/>
    <property type="match status" value="1"/>
</dbReference>
<dbReference type="AlphaFoldDB" id="A0A4Q0XP49"/>
<dbReference type="GO" id="GO:0005506">
    <property type="term" value="F:iron ion binding"/>
    <property type="evidence" value="ECO:0007669"/>
    <property type="project" value="InterPro"/>
</dbReference>
<evidence type="ECO:0000259" key="8">
    <source>
        <dbReference type="PROSITE" id="PS50903"/>
    </source>
</evidence>
<dbReference type="InterPro" id="IPR024935">
    <property type="entry name" value="Rubredoxin_dom"/>
</dbReference>
<comment type="similarity">
    <text evidence="1 6">Belongs to the rubredoxin family.</text>
</comment>
<dbReference type="InterPro" id="IPR024922">
    <property type="entry name" value="Rubredoxin"/>
</dbReference>
<organism evidence="9 10">
    <name type="scientific">Candidatus Marinarcus aquaticus</name>
    <dbReference type="NCBI Taxonomy" id="2044504"/>
    <lineage>
        <taxon>Bacteria</taxon>
        <taxon>Pseudomonadati</taxon>
        <taxon>Campylobacterota</taxon>
        <taxon>Epsilonproteobacteria</taxon>
        <taxon>Campylobacterales</taxon>
        <taxon>Arcobacteraceae</taxon>
        <taxon>Candidatus Marinarcus</taxon>
    </lineage>
</organism>
<feature type="domain" description="Rubredoxin-like" evidence="8">
    <location>
        <begin position="1"/>
        <end position="52"/>
    </location>
</feature>
<keyword evidence="5 6" id="KW-0408">Iron</keyword>
<dbReference type="InterPro" id="IPR024934">
    <property type="entry name" value="Rubredoxin-like_dom"/>
</dbReference>
<protein>
    <recommendedName>
        <fullName evidence="6">Rubredoxin</fullName>
    </recommendedName>
</protein>
<evidence type="ECO:0000256" key="6">
    <source>
        <dbReference type="PIRNR" id="PIRNR000071"/>
    </source>
</evidence>
<feature type="binding site" evidence="7">
    <location>
        <position position="9"/>
    </location>
    <ligand>
        <name>Fe cation</name>
        <dbReference type="ChEBI" id="CHEBI:24875"/>
    </ligand>
</feature>
<feature type="binding site" evidence="7">
    <location>
        <position position="6"/>
    </location>
    <ligand>
        <name>Fe cation</name>
        <dbReference type="ChEBI" id="CHEBI:24875"/>
    </ligand>
</feature>
<dbReference type="PRINTS" id="PR00163">
    <property type="entry name" value="RUBREDOXIN"/>
</dbReference>
<dbReference type="NCBIfam" id="NF045768">
    <property type="entry name" value="RubredRD"/>
    <property type="match status" value="1"/>
</dbReference>
<sequence>MQKYICTVCDYIYDPALGDEESGIAAGTAFEDLPDDWECPDCGVGKDDFEPYNEED</sequence>
<dbReference type="InterPro" id="IPR018527">
    <property type="entry name" value="Rubredoxin_Fe_BS"/>
</dbReference>
<evidence type="ECO:0000256" key="4">
    <source>
        <dbReference type="ARBA" id="ARBA00022982"/>
    </source>
</evidence>
<keyword evidence="10" id="KW-1185">Reference proteome</keyword>
<dbReference type="PROSITE" id="PS50903">
    <property type="entry name" value="RUBREDOXIN_LIKE"/>
    <property type="match status" value="1"/>
</dbReference>
<feature type="binding site" evidence="7">
    <location>
        <position position="39"/>
    </location>
    <ligand>
        <name>Fe cation</name>
        <dbReference type="ChEBI" id="CHEBI:24875"/>
    </ligand>
</feature>
<evidence type="ECO:0000313" key="10">
    <source>
        <dbReference type="Proteomes" id="UP000290657"/>
    </source>
</evidence>
<reference evidence="9 10" key="1">
    <citation type="submission" date="2017-10" db="EMBL/GenBank/DDBJ databases">
        <title>Genomics of the genus Arcobacter.</title>
        <authorList>
            <person name="Perez-Cataluna A."/>
            <person name="Figueras M.J."/>
        </authorList>
    </citation>
    <scope>NUCLEOTIDE SEQUENCE [LARGE SCALE GENOMIC DNA]</scope>
    <source>
        <strain evidence="9 10">CECT 8987</strain>
    </source>
</reference>